<dbReference type="PANTHER" id="PTHR12526">
    <property type="entry name" value="GLYCOSYLTRANSFERASE"/>
    <property type="match status" value="1"/>
</dbReference>
<dbReference type="Gene3D" id="3.40.50.2000">
    <property type="entry name" value="Glycogen Phosphorylase B"/>
    <property type="match status" value="2"/>
</dbReference>
<comment type="caution">
    <text evidence="3">The sequence shown here is derived from an EMBL/GenBank/DDBJ whole genome shotgun (WGS) entry which is preliminary data.</text>
</comment>
<evidence type="ECO:0000259" key="1">
    <source>
        <dbReference type="Pfam" id="PF00534"/>
    </source>
</evidence>
<gene>
    <name evidence="3" type="ORF">A3P64_09120</name>
</gene>
<dbReference type="GO" id="GO:0016757">
    <property type="term" value="F:glycosyltransferase activity"/>
    <property type="evidence" value="ECO:0007669"/>
    <property type="project" value="InterPro"/>
</dbReference>
<feature type="domain" description="Glycosyl transferase family 1" evidence="1">
    <location>
        <begin position="207"/>
        <end position="360"/>
    </location>
</feature>
<evidence type="ECO:0000313" key="4">
    <source>
        <dbReference type="Proteomes" id="UP000216448"/>
    </source>
</evidence>
<dbReference type="AlphaFoldDB" id="A0AAX0PTF0"/>
<name>A0AAX0PTF0_LACJH</name>
<proteinExistence type="predicted"/>
<dbReference type="SUPFAM" id="SSF53756">
    <property type="entry name" value="UDP-Glycosyltransferase/glycogen phosphorylase"/>
    <property type="match status" value="1"/>
</dbReference>
<dbReference type="InterPro" id="IPR028098">
    <property type="entry name" value="Glyco_trans_4-like_N"/>
</dbReference>
<dbReference type="EMBL" id="NIBB01000085">
    <property type="protein sequence ID" value="PAB51973.1"/>
    <property type="molecule type" value="Genomic_DNA"/>
</dbReference>
<evidence type="ECO:0008006" key="5">
    <source>
        <dbReference type="Google" id="ProtNLM"/>
    </source>
</evidence>
<dbReference type="RefSeq" id="WP_095154663.1">
    <property type="nucleotide sequence ID" value="NZ_NIBB01000085.1"/>
</dbReference>
<dbReference type="Proteomes" id="UP000216448">
    <property type="component" value="Unassembled WGS sequence"/>
</dbReference>
<dbReference type="Pfam" id="PF00534">
    <property type="entry name" value="Glycos_transf_1"/>
    <property type="match status" value="1"/>
</dbReference>
<protein>
    <recommendedName>
        <fullName evidence="5">Glycosyltransferase family 1 protein</fullName>
    </recommendedName>
</protein>
<organism evidence="3 4">
    <name type="scientific">Lactobacillus johnsonii</name>
    <dbReference type="NCBI Taxonomy" id="33959"/>
    <lineage>
        <taxon>Bacteria</taxon>
        <taxon>Bacillati</taxon>
        <taxon>Bacillota</taxon>
        <taxon>Bacilli</taxon>
        <taxon>Lactobacillales</taxon>
        <taxon>Lactobacillaceae</taxon>
        <taxon>Lactobacillus</taxon>
    </lineage>
</organism>
<accession>A0AAX0PTF0</accession>
<dbReference type="InterPro" id="IPR001296">
    <property type="entry name" value="Glyco_trans_1"/>
</dbReference>
<dbReference type="CDD" id="cd03801">
    <property type="entry name" value="GT4_PimA-like"/>
    <property type="match status" value="1"/>
</dbReference>
<evidence type="ECO:0000313" key="3">
    <source>
        <dbReference type="EMBL" id="PAB51973.1"/>
    </source>
</evidence>
<reference evidence="3 4" key="1">
    <citation type="submission" date="2017-05" db="EMBL/GenBank/DDBJ databases">
        <title>Lactobacillus johnsonii from commercial turkeys.</title>
        <authorList>
            <person name="Johnson T.J."/>
            <person name="Youmans B."/>
        </authorList>
    </citation>
    <scope>NUCLEOTIDE SEQUENCE [LARGE SCALE GENOMIC DNA]</scope>
    <source>
        <strain evidence="3 4">UMNLJ54</strain>
    </source>
</reference>
<dbReference type="Pfam" id="PF13439">
    <property type="entry name" value="Glyco_transf_4"/>
    <property type="match status" value="1"/>
</dbReference>
<sequence>MRKIRVLFISHSDPGKGGAPKSLIELIINLRNNFNVEPIVCVHSEDAVYKFCKKNEIECYVTKHSDIWTGGVKKISSWINIPKFRKKLFKNDKRAYELLSQKIDLSSIDIIHSNVSVVNLGMYIHKKTGIPHIMHLREDADVLNQMVYTINPIKNMNKYVTRFIAISNFVKIKWKKRGLSGDKIDLVYNGLKLPNKCPRKILNKPIIKIVMVGSIIKSKGQLDVLKALSNLNVKYRNKVQLDIMGSGNKRYIKRLNQFIEKNNLENINLLGYQKDISSKLKNYDVAIMASRGEAFGRVTVEYMANGLVVIGNEAGANPEIIRDNETGLIYERNNINSLTKKLIYVIEHPEKANRLSAAGQDEVYAKFTTNINAKNVYNEYIELIK</sequence>
<evidence type="ECO:0000259" key="2">
    <source>
        <dbReference type="Pfam" id="PF13439"/>
    </source>
</evidence>
<feature type="domain" description="Glycosyltransferase subfamily 4-like N-terminal" evidence="2">
    <location>
        <begin position="17"/>
        <end position="191"/>
    </location>
</feature>